<dbReference type="Proteomes" id="UP000664781">
    <property type="component" value="Unassembled WGS sequence"/>
</dbReference>
<accession>A0A939FV63</accession>
<protein>
    <submittedName>
        <fullName evidence="1">Uncharacterized protein</fullName>
    </submittedName>
</protein>
<proteinExistence type="predicted"/>
<gene>
    <name evidence="1" type="ORF">J1792_32150</name>
</gene>
<comment type="caution">
    <text evidence="1">The sequence shown here is derived from an EMBL/GenBank/DDBJ whole genome shotgun (WGS) entry which is preliminary data.</text>
</comment>
<evidence type="ECO:0000313" key="1">
    <source>
        <dbReference type="EMBL" id="MBO0657201.1"/>
    </source>
</evidence>
<evidence type="ECO:0000313" key="2">
    <source>
        <dbReference type="Proteomes" id="UP000664781"/>
    </source>
</evidence>
<keyword evidence="2" id="KW-1185">Reference proteome</keyword>
<dbReference type="AlphaFoldDB" id="A0A939FV63"/>
<reference evidence="1" key="1">
    <citation type="submission" date="2021-03" db="EMBL/GenBank/DDBJ databases">
        <title>Streptomyces strains.</title>
        <authorList>
            <person name="Lund M.B."/>
            <person name="Toerring T."/>
        </authorList>
    </citation>
    <scope>NUCLEOTIDE SEQUENCE</scope>
    <source>
        <strain evidence="1">JCM 4242</strain>
    </source>
</reference>
<dbReference type="RefSeq" id="WP_207248786.1">
    <property type="nucleotide sequence ID" value="NZ_JAFMOF010000007.1"/>
</dbReference>
<name>A0A939FV63_9ACTN</name>
<dbReference type="EMBL" id="JAFMOF010000007">
    <property type="protein sequence ID" value="MBO0657201.1"/>
    <property type="molecule type" value="Genomic_DNA"/>
</dbReference>
<sequence length="131" mass="13910">MSRSRALAAAEGTKIITAEHLLLAWLTDPLAGDGPARRHLAERMSGHPRYRMSVGDIAVPGLLTRLRMRPEPDLRRELTAVLSRPDAASCPKVLTACAWAGHLDGLLSQAGLGRGKLLDVLATAARDGADG</sequence>
<organism evidence="1 2">
    <name type="scientific">Streptomyces triculaminicus</name>
    <dbReference type="NCBI Taxonomy" id="2816232"/>
    <lineage>
        <taxon>Bacteria</taxon>
        <taxon>Bacillati</taxon>
        <taxon>Actinomycetota</taxon>
        <taxon>Actinomycetes</taxon>
        <taxon>Kitasatosporales</taxon>
        <taxon>Streptomycetaceae</taxon>
        <taxon>Streptomyces</taxon>
    </lineage>
</organism>